<organism evidence="1 2">
    <name type="scientific">Araneus ventricosus</name>
    <name type="common">Orbweaver spider</name>
    <name type="synonym">Epeira ventricosa</name>
    <dbReference type="NCBI Taxonomy" id="182803"/>
    <lineage>
        <taxon>Eukaryota</taxon>
        <taxon>Metazoa</taxon>
        <taxon>Ecdysozoa</taxon>
        <taxon>Arthropoda</taxon>
        <taxon>Chelicerata</taxon>
        <taxon>Arachnida</taxon>
        <taxon>Araneae</taxon>
        <taxon>Araneomorphae</taxon>
        <taxon>Entelegynae</taxon>
        <taxon>Araneoidea</taxon>
        <taxon>Araneidae</taxon>
        <taxon>Araneus</taxon>
    </lineage>
</organism>
<dbReference type="EMBL" id="BGPR01000017">
    <property type="protein sequence ID" value="GBL79051.1"/>
    <property type="molecule type" value="Genomic_DNA"/>
</dbReference>
<accession>A0A4Y2AGR0</accession>
<proteinExistence type="predicted"/>
<reference evidence="1 2" key="1">
    <citation type="journal article" date="2019" name="Sci. Rep.">
        <title>Orb-weaving spider Araneus ventricosus genome elucidates the spidroin gene catalogue.</title>
        <authorList>
            <person name="Kono N."/>
            <person name="Nakamura H."/>
            <person name="Ohtoshi R."/>
            <person name="Moran D.A.P."/>
            <person name="Shinohara A."/>
            <person name="Yoshida Y."/>
            <person name="Fujiwara M."/>
            <person name="Mori M."/>
            <person name="Tomita M."/>
            <person name="Arakawa K."/>
        </authorList>
    </citation>
    <scope>NUCLEOTIDE SEQUENCE [LARGE SCALE GENOMIC DNA]</scope>
</reference>
<evidence type="ECO:0000313" key="2">
    <source>
        <dbReference type="Proteomes" id="UP000499080"/>
    </source>
</evidence>
<evidence type="ECO:0008006" key="3">
    <source>
        <dbReference type="Google" id="ProtNLM"/>
    </source>
</evidence>
<comment type="caution">
    <text evidence="1">The sequence shown here is derived from an EMBL/GenBank/DDBJ whole genome shotgun (WGS) entry which is preliminary data.</text>
</comment>
<dbReference type="AlphaFoldDB" id="A0A4Y2AGR0"/>
<evidence type="ECO:0000313" key="1">
    <source>
        <dbReference type="EMBL" id="GBL79051.1"/>
    </source>
</evidence>
<protein>
    <recommendedName>
        <fullName evidence="3">MATH domain-containing protein</fullName>
    </recommendedName>
</protein>
<keyword evidence="2" id="KW-1185">Reference proteome</keyword>
<sequence length="159" mass="17798">MSSGATPTVTARKEKISNGHNVHYRLTVPNIHTLQAWPFAQTYRTNCQDLPSSWRFEMTFHGMAQDSSVSFSFFLKRKKSKNSIVNGALFRATVWVAFTTVNGSPIFPPTVFSKDILSPGEEILKSVETIPPLSDMGQFLGQELVVEISIMIRFCHTEG</sequence>
<name>A0A4Y2AGR0_ARAVE</name>
<dbReference type="Proteomes" id="UP000499080">
    <property type="component" value="Unassembled WGS sequence"/>
</dbReference>
<gene>
    <name evidence="1" type="ORF">AVEN_48998_1</name>
</gene>